<reference evidence="3" key="1">
    <citation type="submission" date="2020-10" db="EMBL/GenBank/DDBJ databases">
        <title>Taxonomic study of unclassified bacteria belonging to the class Ktedonobacteria.</title>
        <authorList>
            <person name="Yabe S."/>
            <person name="Wang C.M."/>
            <person name="Zheng Y."/>
            <person name="Sakai Y."/>
            <person name="Cavaletti L."/>
            <person name="Monciardini P."/>
            <person name="Donadio S."/>
        </authorList>
    </citation>
    <scope>NUCLEOTIDE SEQUENCE</scope>
    <source>
        <strain evidence="3">SOSP1-1</strain>
    </source>
</reference>
<evidence type="ECO:0000259" key="2">
    <source>
        <dbReference type="Pfam" id="PF07693"/>
    </source>
</evidence>
<keyword evidence="1" id="KW-0812">Transmembrane</keyword>
<feature type="transmembrane region" description="Helical" evidence="1">
    <location>
        <begin position="168"/>
        <end position="191"/>
    </location>
</feature>
<feature type="domain" description="KAP NTPase" evidence="2">
    <location>
        <begin position="69"/>
        <end position="466"/>
    </location>
</feature>
<feature type="transmembrane region" description="Helical" evidence="1">
    <location>
        <begin position="211"/>
        <end position="234"/>
    </location>
</feature>
<sequence>MTPHEKLVARVPLPQKEDVQAHITGQQAHTLPTYLDRPALTDELSRKAFAAALALRIRCLYEEEKSLGSFLIHLHGSWGSGKSSLLNLLGNELKEVQTPQPGQNSESWIIINFNAWMHQRLGTPWWWIMDAVFQQAFRQLRKIERLRSTKIYLKRFTWRFLRAGWPPYLLALLAIAGLFWLFSLNSAVGLLDLGLGKSALAASSIALQPLAQFAQSVSAIVAFIITIWGLIFGVSRSLFQSSTNVADSFLKSSRDPMKDITDHFNTLVSGIHYPIVVFIDDLDRCQSTYVVELLESIQTLFITASVTYVIAADKRWLCASYDKAYDTFAQTLEEPGRPLGYLFLEKAFQLSVSIPPMPQVIQERFWQRLLHMRSAEIMAHLEQANEQAESRLLDKRTEQEILAEISTSAQGEDILIEQALRQAAVKRLTAPEIEAETEQALRPFALLLEPTPRAMKKFVNTYSIQRAAAILTNANVSIQELALWTIINLRWPLLIEFLEDHPYMLKYLNGPLAMETALPESIPANLRDLFMSERVRDVVHGRDVEVSLTEEIIRQCSRLHAPASC</sequence>
<dbReference type="SUPFAM" id="SSF52540">
    <property type="entry name" value="P-loop containing nucleoside triphosphate hydrolases"/>
    <property type="match status" value="1"/>
</dbReference>
<name>A0A8J3HSZ2_9CHLR</name>
<organism evidence="3 4">
    <name type="scientific">Ktedonospora formicarum</name>
    <dbReference type="NCBI Taxonomy" id="2778364"/>
    <lineage>
        <taxon>Bacteria</taxon>
        <taxon>Bacillati</taxon>
        <taxon>Chloroflexota</taxon>
        <taxon>Ktedonobacteria</taxon>
        <taxon>Ktedonobacterales</taxon>
        <taxon>Ktedonobacteraceae</taxon>
        <taxon>Ktedonospora</taxon>
    </lineage>
</organism>
<dbReference type="EMBL" id="BNJF01000001">
    <property type="protein sequence ID" value="GHO42696.1"/>
    <property type="molecule type" value="Genomic_DNA"/>
</dbReference>
<gene>
    <name evidence="3" type="ORF">KSX_08590</name>
</gene>
<keyword evidence="1" id="KW-1133">Transmembrane helix</keyword>
<dbReference type="PANTHER" id="PTHR22674">
    <property type="entry name" value="NTPASE, KAP FAMILY P-LOOP DOMAIN-CONTAINING 1"/>
    <property type="match status" value="1"/>
</dbReference>
<proteinExistence type="predicted"/>
<keyword evidence="1" id="KW-0472">Membrane</keyword>
<accession>A0A8J3HSZ2</accession>
<dbReference type="InterPro" id="IPR011646">
    <property type="entry name" value="KAP_P-loop"/>
</dbReference>
<protein>
    <recommendedName>
        <fullName evidence="2">KAP NTPase domain-containing protein</fullName>
    </recommendedName>
</protein>
<comment type="caution">
    <text evidence="3">The sequence shown here is derived from an EMBL/GenBank/DDBJ whole genome shotgun (WGS) entry which is preliminary data.</text>
</comment>
<dbReference type="Proteomes" id="UP000612362">
    <property type="component" value="Unassembled WGS sequence"/>
</dbReference>
<dbReference type="Pfam" id="PF07693">
    <property type="entry name" value="KAP_NTPase"/>
    <property type="match status" value="1"/>
</dbReference>
<dbReference type="RefSeq" id="WP_220192208.1">
    <property type="nucleotide sequence ID" value="NZ_BNJF01000001.1"/>
</dbReference>
<dbReference type="PANTHER" id="PTHR22674:SF6">
    <property type="entry name" value="NTPASE KAP FAMILY P-LOOP DOMAIN-CONTAINING PROTEIN 1"/>
    <property type="match status" value="1"/>
</dbReference>
<evidence type="ECO:0000256" key="1">
    <source>
        <dbReference type="SAM" id="Phobius"/>
    </source>
</evidence>
<evidence type="ECO:0000313" key="3">
    <source>
        <dbReference type="EMBL" id="GHO42696.1"/>
    </source>
</evidence>
<keyword evidence="4" id="KW-1185">Reference proteome</keyword>
<dbReference type="AlphaFoldDB" id="A0A8J3HSZ2"/>
<dbReference type="InterPro" id="IPR027417">
    <property type="entry name" value="P-loop_NTPase"/>
</dbReference>
<evidence type="ECO:0000313" key="4">
    <source>
        <dbReference type="Proteomes" id="UP000612362"/>
    </source>
</evidence>
<dbReference type="InterPro" id="IPR052754">
    <property type="entry name" value="NTPase_KAP_P-loop"/>
</dbReference>